<evidence type="ECO:0000313" key="3">
    <source>
        <dbReference type="Proteomes" id="UP000249577"/>
    </source>
</evidence>
<dbReference type="NCBIfam" id="TIGR02401">
    <property type="entry name" value="trehalose_TreY"/>
    <property type="match status" value="1"/>
</dbReference>
<dbReference type="Gene3D" id="1.10.150.200">
    <property type="entry name" value="Maltooligosyl trehalose synthase, domain 3"/>
    <property type="match status" value="1"/>
</dbReference>
<dbReference type="Pfam" id="PF00128">
    <property type="entry name" value="Alpha-amylase"/>
    <property type="match status" value="1"/>
</dbReference>
<dbReference type="InterPro" id="IPR013797">
    <property type="entry name" value="Maltooligo_trehalose_synth_4"/>
</dbReference>
<dbReference type="Gene3D" id="3.30.1590.10">
    <property type="entry name" value="Maltooligosyl trehalose synthase, domain 2"/>
    <property type="match status" value="1"/>
</dbReference>
<evidence type="ECO:0000313" key="2">
    <source>
        <dbReference type="EMBL" id="PZQ17060.1"/>
    </source>
</evidence>
<protein>
    <submittedName>
        <fullName evidence="2">Malto-oligosyltrehalose synthase</fullName>
    </submittedName>
</protein>
<dbReference type="GO" id="GO:0047470">
    <property type="term" value="F:(1,4)-alpha-D-glucan 1-alpha-D-glucosylmutase activity"/>
    <property type="evidence" value="ECO:0007669"/>
    <property type="project" value="TreeGrafter"/>
</dbReference>
<dbReference type="Proteomes" id="UP000249577">
    <property type="component" value="Unassembled WGS sequence"/>
</dbReference>
<dbReference type="InterPro" id="IPR017853">
    <property type="entry name" value="GH"/>
</dbReference>
<dbReference type="Gene3D" id="1.10.10.470">
    <property type="entry name" value="Maltooligosyl trehalose synthase, domain 4"/>
    <property type="match status" value="1"/>
</dbReference>
<dbReference type="InterPro" id="IPR006047">
    <property type="entry name" value="GH13_cat_dom"/>
</dbReference>
<name>A0A2W5MTS0_ANCNO</name>
<dbReference type="EMBL" id="QFPN01000003">
    <property type="protein sequence ID" value="PZQ17060.1"/>
    <property type="molecule type" value="Genomic_DNA"/>
</dbReference>
<dbReference type="CDD" id="cd11336">
    <property type="entry name" value="AmyAc_MTSase"/>
    <property type="match status" value="1"/>
</dbReference>
<reference evidence="2 3" key="1">
    <citation type="submission" date="2017-08" db="EMBL/GenBank/DDBJ databases">
        <title>Infants hospitalized years apart are colonized by the same room-sourced microbial strains.</title>
        <authorList>
            <person name="Brooks B."/>
            <person name="Olm M.R."/>
            <person name="Firek B.A."/>
            <person name="Baker R."/>
            <person name="Thomas B.C."/>
            <person name="Morowitz M.J."/>
            <person name="Banfield J.F."/>
        </authorList>
    </citation>
    <scope>NUCLEOTIDE SEQUENCE [LARGE SCALE GENOMIC DNA]</scope>
    <source>
        <strain evidence="2">S2_005_003_R2_43</strain>
    </source>
</reference>
<evidence type="ECO:0000259" key="1">
    <source>
        <dbReference type="SMART" id="SM00642"/>
    </source>
</evidence>
<dbReference type="Gene3D" id="3.20.20.80">
    <property type="entry name" value="Glycosidases"/>
    <property type="match status" value="1"/>
</dbReference>
<dbReference type="PANTHER" id="PTHR10357:SF216">
    <property type="entry name" value="MALTOOLIGOSYL TREHALOSE SYNTHASE-RELATED"/>
    <property type="match status" value="1"/>
</dbReference>
<proteinExistence type="predicted"/>
<sequence length="878" mass="96570">MTLPPVASPPRATMRFQFHEGFPFERAIPLAPYLRKLGISHLYSSPILTARAGSNHGYDVVDPTTVNPELGGEEGFRSLVAALRREGLGMIVDIVPNHMAVGKDDNAWWLDVLTYGRGSRFAHFFDIDWEPADPALHGKILLPTLGVPYGEALRSGDLKLTREGKRGGITLRYADHMFPIRPEDRYEIETAGGIEAYDATTEDGRARLHALLEKQNWRLAWWMVAGDEINWRRFFDVNELAGLRVADPAVFEATHEKLLDLYAEGLIDGFRVDHIDGLADSGGYARRLREHLDERQGERPGELATQRAYLVVEKILGPGEELARDWKVDGASGYDFMDDVSALLHDALGEEALGIFWEEISGRPADFHVEEEIARREILDRSFSAQLDQATDALHRVARLDYETRDTSRAAIRRALVELLAHFPAYRTYASAAGGRTEADRPIFAKALEKARETILPADAGVLDMLDGWLGGKTAPEEHRLLRDKAIRRFQQLSAPVAAKAVEDTAFYRYGRLLSRTDVGFDVATFSMDVATFHEKAAARGKTFPNAMLTGATHDHKRGEDVRARLAVLSEIPDEWIAAVTRWREASAPLRAENAPSAADEAILYQTLVGAWPHGLSPDDAEGCGAFAERVAGWQEKALREAKLQTDWSAPNEAYETAARTLLMEIMTGRDAALRADIAAFARRIGPAGAANGLTQTLIKLTIPGVPDTYQGTEFWDLTLVDPDNRRPVDYPARERALAVGETPLEAAAHWEDGAVKQALVAAVLADRAKRPLLFAEGSYTPLAVQGALSDDVVAFARILGDEVAVSIAIRGTSRLLGASNGLLAPREVLHGNTIAFPSALRPSKLYDRISGRSITVEPKISLAELLALPVAFLSQTT</sequence>
<dbReference type="SMART" id="SM00642">
    <property type="entry name" value="Aamy"/>
    <property type="match status" value="1"/>
</dbReference>
<feature type="domain" description="Glycosyl hydrolase family 13 catalytic" evidence="1">
    <location>
        <begin position="20"/>
        <end position="452"/>
    </location>
</feature>
<dbReference type="AlphaFoldDB" id="A0A2W5MTS0"/>
<dbReference type="InterPro" id="IPR012767">
    <property type="entry name" value="Trehalose_TreY"/>
</dbReference>
<accession>A0A2W5MTS0</accession>
<dbReference type="PANTHER" id="PTHR10357">
    <property type="entry name" value="ALPHA-AMYLASE FAMILY MEMBER"/>
    <property type="match status" value="1"/>
</dbReference>
<organism evidence="2 3">
    <name type="scientific">Ancylobacter novellus</name>
    <name type="common">Thiobacillus novellus</name>
    <dbReference type="NCBI Taxonomy" id="921"/>
    <lineage>
        <taxon>Bacteria</taxon>
        <taxon>Pseudomonadati</taxon>
        <taxon>Pseudomonadota</taxon>
        <taxon>Alphaproteobacteria</taxon>
        <taxon>Hyphomicrobiales</taxon>
        <taxon>Xanthobacteraceae</taxon>
        <taxon>Ancylobacter</taxon>
    </lineage>
</organism>
<dbReference type="GO" id="GO:0030980">
    <property type="term" value="P:alpha-glucan catabolic process"/>
    <property type="evidence" value="ECO:0007669"/>
    <property type="project" value="TreeGrafter"/>
</dbReference>
<dbReference type="GO" id="GO:0005992">
    <property type="term" value="P:trehalose biosynthetic process"/>
    <property type="evidence" value="ECO:0007669"/>
    <property type="project" value="TreeGrafter"/>
</dbReference>
<dbReference type="SUPFAM" id="SSF51445">
    <property type="entry name" value="(Trans)glycosidases"/>
    <property type="match status" value="1"/>
</dbReference>
<gene>
    <name evidence="2" type="primary">treY</name>
    <name evidence="2" type="ORF">DI565_06660</name>
</gene>
<comment type="caution">
    <text evidence="2">The sequence shown here is derived from an EMBL/GenBank/DDBJ whole genome shotgun (WGS) entry which is preliminary data.</text>
</comment>